<evidence type="ECO:0000256" key="3">
    <source>
        <dbReference type="ARBA" id="ARBA00037033"/>
    </source>
</evidence>
<feature type="region of interest" description="Disordered" evidence="5">
    <location>
        <begin position="141"/>
        <end position="180"/>
    </location>
</feature>
<evidence type="ECO:0000313" key="7">
    <source>
        <dbReference type="EMBL" id="VDM52053.1"/>
    </source>
</evidence>
<dbReference type="OrthoDB" id="533763at2759"/>
<feature type="coiled-coil region" evidence="4">
    <location>
        <begin position="33"/>
        <end position="70"/>
    </location>
</feature>
<evidence type="ECO:0000256" key="2">
    <source>
        <dbReference type="ARBA" id="ARBA00022803"/>
    </source>
</evidence>
<evidence type="ECO:0000313" key="8">
    <source>
        <dbReference type="Proteomes" id="UP000267027"/>
    </source>
</evidence>
<dbReference type="Pfam" id="PF17830">
    <property type="entry name" value="STI1-HOP_DP"/>
    <property type="match status" value="1"/>
</dbReference>
<evidence type="ECO:0000259" key="6">
    <source>
        <dbReference type="SMART" id="SM00727"/>
    </source>
</evidence>
<dbReference type="GO" id="GO:0030544">
    <property type="term" value="F:Hsp70 protein binding"/>
    <property type="evidence" value="ECO:0007669"/>
    <property type="project" value="TreeGrafter"/>
</dbReference>
<reference evidence="9" key="1">
    <citation type="submission" date="2017-02" db="UniProtKB">
        <authorList>
            <consortium name="WormBaseParasite"/>
        </authorList>
    </citation>
    <scope>IDENTIFICATION</scope>
</reference>
<gene>
    <name evidence="7" type="ORF">ACOC_LOCUS468</name>
</gene>
<dbReference type="Gene3D" id="1.10.260.100">
    <property type="match status" value="1"/>
</dbReference>
<dbReference type="InterPro" id="IPR041243">
    <property type="entry name" value="STI1/HOP_DP"/>
</dbReference>
<keyword evidence="2" id="KW-0802">TPR repeat</keyword>
<feature type="domain" description="STI1" evidence="6">
    <location>
        <begin position="91"/>
        <end position="130"/>
    </location>
</feature>
<protein>
    <submittedName>
        <fullName evidence="9">STI1 domain-containing protein</fullName>
    </submittedName>
</protein>
<comment type="function">
    <text evidence="3">One HIP oligomer binds the ATPase domains of at least two HSC70 molecules dependent on activation of the HSC70 ATPase by HSP40. Stabilizes the ADP state of HSC70 that has a high affinity for substrate protein. Through its own chaperone activity, it may contribute to the interaction of HSC70 with various target proteins.</text>
</comment>
<sequence length="180" mass="19493">MSVESKYTILCTVTDVQLKGYADAIQIDSARKIQEYNRAVSRQAEERELKERRERVRRAAEANRKAQEEAAKFAGDAGQGGMPNVDDFIKDPDIAAALKDPEIMSAFMDIVANPSNLMKYMSNPKVMKLFAKMKGGMAGMSADGASTGDCPTGTKCSDSGCGRADTVPPPRPKAPEPDLD</sequence>
<evidence type="ECO:0000256" key="5">
    <source>
        <dbReference type="SAM" id="MobiDB-lite"/>
    </source>
</evidence>
<dbReference type="AlphaFoldDB" id="A0A0R3PAB7"/>
<dbReference type="SMART" id="SM00727">
    <property type="entry name" value="STI1"/>
    <property type="match status" value="1"/>
</dbReference>
<evidence type="ECO:0000256" key="1">
    <source>
        <dbReference type="ARBA" id="ARBA00022737"/>
    </source>
</evidence>
<dbReference type="Proteomes" id="UP000267027">
    <property type="component" value="Unassembled WGS sequence"/>
</dbReference>
<evidence type="ECO:0000313" key="9">
    <source>
        <dbReference type="WBParaSite" id="ACOC_0000046701-mRNA-1"/>
    </source>
</evidence>
<dbReference type="EMBL" id="UYYA01000046">
    <property type="protein sequence ID" value="VDM52053.1"/>
    <property type="molecule type" value="Genomic_DNA"/>
</dbReference>
<dbReference type="OMA" id="NIAKHMS"/>
<dbReference type="PANTHER" id="PTHR45883:SF2">
    <property type="entry name" value="HSC70-INTERACTING PROTEIN"/>
    <property type="match status" value="1"/>
</dbReference>
<dbReference type="PANTHER" id="PTHR45883">
    <property type="entry name" value="HSC70-INTERACTING PROTEIN"/>
    <property type="match status" value="1"/>
</dbReference>
<keyword evidence="4" id="KW-0175">Coiled coil</keyword>
<name>A0A0R3PAB7_ANGCS</name>
<dbReference type="WBParaSite" id="ACOC_0000046701-mRNA-1">
    <property type="protein sequence ID" value="ACOC_0000046701-mRNA-1"/>
    <property type="gene ID" value="ACOC_0000046701"/>
</dbReference>
<accession>A0A0R3PAB7</accession>
<proteinExistence type="predicted"/>
<evidence type="ECO:0000256" key="4">
    <source>
        <dbReference type="SAM" id="Coils"/>
    </source>
</evidence>
<reference evidence="7 8" key="2">
    <citation type="submission" date="2018-11" db="EMBL/GenBank/DDBJ databases">
        <authorList>
            <consortium name="Pathogen Informatics"/>
        </authorList>
    </citation>
    <scope>NUCLEOTIDE SEQUENCE [LARGE SCALE GENOMIC DNA]</scope>
    <source>
        <strain evidence="7 8">Costa Rica</strain>
    </source>
</reference>
<dbReference type="STRING" id="334426.A0A0R3PAB7"/>
<organism evidence="9">
    <name type="scientific">Angiostrongylus costaricensis</name>
    <name type="common">Nematode worm</name>
    <dbReference type="NCBI Taxonomy" id="334426"/>
    <lineage>
        <taxon>Eukaryota</taxon>
        <taxon>Metazoa</taxon>
        <taxon>Ecdysozoa</taxon>
        <taxon>Nematoda</taxon>
        <taxon>Chromadorea</taxon>
        <taxon>Rhabditida</taxon>
        <taxon>Rhabditina</taxon>
        <taxon>Rhabditomorpha</taxon>
        <taxon>Strongyloidea</taxon>
        <taxon>Metastrongylidae</taxon>
        <taxon>Angiostrongylus</taxon>
    </lineage>
</organism>
<keyword evidence="1" id="KW-0677">Repeat</keyword>
<dbReference type="InterPro" id="IPR006636">
    <property type="entry name" value="STI1_HS-bd"/>
</dbReference>
<keyword evidence="8" id="KW-1185">Reference proteome</keyword>